<comment type="caution">
    <text evidence="1">The sequence shown here is derived from an EMBL/GenBank/DDBJ whole genome shotgun (WGS) entry which is preliminary data.</text>
</comment>
<reference evidence="1 2" key="1">
    <citation type="submission" date="2021-06" db="EMBL/GenBank/DDBJ databases">
        <title>Caerostris extrusa draft genome.</title>
        <authorList>
            <person name="Kono N."/>
            <person name="Arakawa K."/>
        </authorList>
    </citation>
    <scope>NUCLEOTIDE SEQUENCE [LARGE SCALE GENOMIC DNA]</scope>
</reference>
<evidence type="ECO:0000313" key="2">
    <source>
        <dbReference type="Proteomes" id="UP001054945"/>
    </source>
</evidence>
<dbReference type="AlphaFoldDB" id="A0AAV4SNR8"/>
<sequence length="69" mass="7676">MKNLFHPLTFKSSSQGHVYPFPSTQRTGEGMVLIANPLHCECCGAQITDLPSGRSPWQVETRKLQETGM</sequence>
<name>A0AAV4SNR8_CAEEX</name>
<evidence type="ECO:0000313" key="1">
    <source>
        <dbReference type="EMBL" id="GIY35745.1"/>
    </source>
</evidence>
<dbReference type="EMBL" id="BPLR01009955">
    <property type="protein sequence ID" value="GIY35745.1"/>
    <property type="molecule type" value="Genomic_DNA"/>
</dbReference>
<gene>
    <name evidence="1" type="ORF">CEXT_598191</name>
</gene>
<protein>
    <recommendedName>
        <fullName evidence="3">ISL3 family transposase</fullName>
    </recommendedName>
</protein>
<keyword evidence="2" id="KW-1185">Reference proteome</keyword>
<dbReference type="Proteomes" id="UP001054945">
    <property type="component" value="Unassembled WGS sequence"/>
</dbReference>
<accession>A0AAV4SNR8</accession>
<proteinExistence type="predicted"/>
<evidence type="ECO:0008006" key="3">
    <source>
        <dbReference type="Google" id="ProtNLM"/>
    </source>
</evidence>
<organism evidence="1 2">
    <name type="scientific">Caerostris extrusa</name>
    <name type="common">Bark spider</name>
    <name type="synonym">Caerostris bankana</name>
    <dbReference type="NCBI Taxonomy" id="172846"/>
    <lineage>
        <taxon>Eukaryota</taxon>
        <taxon>Metazoa</taxon>
        <taxon>Ecdysozoa</taxon>
        <taxon>Arthropoda</taxon>
        <taxon>Chelicerata</taxon>
        <taxon>Arachnida</taxon>
        <taxon>Araneae</taxon>
        <taxon>Araneomorphae</taxon>
        <taxon>Entelegynae</taxon>
        <taxon>Araneoidea</taxon>
        <taxon>Araneidae</taxon>
        <taxon>Caerostris</taxon>
    </lineage>
</organism>